<accession>A0A426YQD1</accession>
<evidence type="ECO:0000313" key="3">
    <source>
        <dbReference type="Proteomes" id="UP000287651"/>
    </source>
</evidence>
<feature type="non-terminal residue" evidence="2">
    <location>
        <position position="1"/>
    </location>
</feature>
<sequence length="151" mass="17106">GERGGTSLPREETRHRLALPLEDDATHHSPAGRRCDPSFSRWKTMRRIVLPLEDDVTPRSPVGRQCNASSPYMQTRHHLVLPLEDEAVSSPRGETRRCLIASFPRRKMRRRLIPVQGDTWYRPIAGDPHASILSDRYVPPIPGSTDQNGEP</sequence>
<name>A0A426YQD1_ENSVE</name>
<feature type="region of interest" description="Disordered" evidence="1">
    <location>
        <begin position="132"/>
        <end position="151"/>
    </location>
</feature>
<gene>
    <name evidence="2" type="ORF">B296_00049494</name>
</gene>
<evidence type="ECO:0000313" key="2">
    <source>
        <dbReference type="EMBL" id="RRT53939.1"/>
    </source>
</evidence>
<reference evidence="2 3" key="1">
    <citation type="journal article" date="2014" name="Agronomy (Basel)">
        <title>A Draft Genome Sequence for Ensete ventricosum, the Drought-Tolerant Tree Against Hunger.</title>
        <authorList>
            <person name="Harrison J."/>
            <person name="Moore K.A."/>
            <person name="Paszkiewicz K."/>
            <person name="Jones T."/>
            <person name="Grant M."/>
            <person name="Ambacheew D."/>
            <person name="Muzemil S."/>
            <person name="Studholme D.J."/>
        </authorList>
    </citation>
    <scope>NUCLEOTIDE SEQUENCE [LARGE SCALE GENOMIC DNA]</scope>
</reference>
<protein>
    <submittedName>
        <fullName evidence="2">Uncharacterized protein</fullName>
    </submittedName>
</protein>
<dbReference type="Proteomes" id="UP000287651">
    <property type="component" value="Unassembled WGS sequence"/>
</dbReference>
<feature type="compositionally biased region" description="Basic and acidic residues" evidence="1">
    <location>
        <begin position="1"/>
        <end position="15"/>
    </location>
</feature>
<evidence type="ECO:0000256" key="1">
    <source>
        <dbReference type="SAM" id="MobiDB-lite"/>
    </source>
</evidence>
<organism evidence="2 3">
    <name type="scientific">Ensete ventricosum</name>
    <name type="common">Abyssinian banana</name>
    <name type="synonym">Musa ensete</name>
    <dbReference type="NCBI Taxonomy" id="4639"/>
    <lineage>
        <taxon>Eukaryota</taxon>
        <taxon>Viridiplantae</taxon>
        <taxon>Streptophyta</taxon>
        <taxon>Embryophyta</taxon>
        <taxon>Tracheophyta</taxon>
        <taxon>Spermatophyta</taxon>
        <taxon>Magnoliopsida</taxon>
        <taxon>Liliopsida</taxon>
        <taxon>Zingiberales</taxon>
        <taxon>Musaceae</taxon>
        <taxon>Ensete</taxon>
    </lineage>
</organism>
<comment type="caution">
    <text evidence="2">The sequence shown here is derived from an EMBL/GenBank/DDBJ whole genome shotgun (WGS) entry which is preliminary data.</text>
</comment>
<dbReference type="AlphaFoldDB" id="A0A426YQD1"/>
<dbReference type="EMBL" id="AMZH03010862">
    <property type="protein sequence ID" value="RRT53939.1"/>
    <property type="molecule type" value="Genomic_DNA"/>
</dbReference>
<proteinExistence type="predicted"/>
<feature type="region of interest" description="Disordered" evidence="1">
    <location>
        <begin position="1"/>
        <end position="36"/>
    </location>
</feature>